<accession>A0A9P6WSS3</accession>
<sequence>MAVVVDNVSYILESNTTFPIIYSVKAPAAQTGYQYAKVYSSNDSMLIEPFTRQPVTENTPHEFFNRSWNIHDNNKLRSSQGQPDTNDPYHRQPN</sequence>
<dbReference type="Proteomes" id="UP000716291">
    <property type="component" value="Unassembled WGS sequence"/>
</dbReference>
<organism evidence="2 3">
    <name type="scientific">Rhizopus oryzae</name>
    <name type="common">Mucormycosis agent</name>
    <name type="synonym">Rhizopus arrhizus var. delemar</name>
    <dbReference type="NCBI Taxonomy" id="64495"/>
    <lineage>
        <taxon>Eukaryota</taxon>
        <taxon>Fungi</taxon>
        <taxon>Fungi incertae sedis</taxon>
        <taxon>Mucoromycota</taxon>
        <taxon>Mucoromycotina</taxon>
        <taxon>Mucoromycetes</taxon>
        <taxon>Mucorales</taxon>
        <taxon>Mucorineae</taxon>
        <taxon>Rhizopodaceae</taxon>
        <taxon>Rhizopus</taxon>
    </lineage>
</organism>
<proteinExistence type="predicted"/>
<dbReference type="OrthoDB" id="10269959at2759"/>
<reference evidence="2" key="1">
    <citation type="journal article" date="2020" name="Microb. Genom.">
        <title>Genetic diversity of clinical and environmental Mucorales isolates obtained from an investigation of mucormycosis cases among solid organ transplant recipients.</title>
        <authorList>
            <person name="Nguyen M.H."/>
            <person name="Kaul D."/>
            <person name="Muto C."/>
            <person name="Cheng S.J."/>
            <person name="Richter R.A."/>
            <person name="Bruno V.M."/>
            <person name="Liu G."/>
            <person name="Beyhan S."/>
            <person name="Sundermann A.J."/>
            <person name="Mounaud S."/>
            <person name="Pasculle A.W."/>
            <person name="Nierman W.C."/>
            <person name="Driscoll E."/>
            <person name="Cumbie R."/>
            <person name="Clancy C.J."/>
            <person name="Dupont C.L."/>
        </authorList>
    </citation>
    <scope>NUCLEOTIDE SEQUENCE</scope>
    <source>
        <strain evidence="2">GL11</strain>
    </source>
</reference>
<dbReference type="EMBL" id="JAANQT010009647">
    <property type="protein sequence ID" value="KAG1276599.1"/>
    <property type="molecule type" value="Genomic_DNA"/>
</dbReference>
<feature type="region of interest" description="Disordered" evidence="1">
    <location>
        <begin position="68"/>
        <end position="94"/>
    </location>
</feature>
<gene>
    <name evidence="2" type="ORF">G6F64_014786</name>
</gene>
<protein>
    <submittedName>
        <fullName evidence="2">Uncharacterized protein</fullName>
    </submittedName>
</protein>
<dbReference type="AlphaFoldDB" id="A0A9P6WSS3"/>
<feature type="compositionally biased region" description="Polar residues" evidence="1">
    <location>
        <begin position="68"/>
        <end position="85"/>
    </location>
</feature>
<evidence type="ECO:0000313" key="2">
    <source>
        <dbReference type="EMBL" id="KAG1276599.1"/>
    </source>
</evidence>
<evidence type="ECO:0000256" key="1">
    <source>
        <dbReference type="SAM" id="MobiDB-lite"/>
    </source>
</evidence>
<keyword evidence="3" id="KW-1185">Reference proteome</keyword>
<evidence type="ECO:0000313" key="3">
    <source>
        <dbReference type="Proteomes" id="UP000716291"/>
    </source>
</evidence>
<name>A0A9P6WSS3_RHIOR</name>
<comment type="caution">
    <text evidence="2">The sequence shown here is derived from an EMBL/GenBank/DDBJ whole genome shotgun (WGS) entry which is preliminary data.</text>
</comment>